<evidence type="ECO:0000256" key="1">
    <source>
        <dbReference type="SAM" id="MobiDB-lite"/>
    </source>
</evidence>
<feature type="compositionally biased region" description="Basic and acidic residues" evidence="1">
    <location>
        <begin position="64"/>
        <end position="75"/>
    </location>
</feature>
<dbReference type="AlphaFoldDB" id="A0A7E4W2K7"/>
<evidence type="ECO:0000313" key="3">
    <source>
        <dbReference type="WBParaSite" id="Pan_g6012.t1"/>
    </source>
</evidence>
<accession>A0A7E4W2K7</accession>
<proteinExistence type="predicted"/>
<keyword evidence="2" id="KW-1185">Reference proteome</keyword>
<dbReference type="Proteomes" id="UP000492821">
    <property type="component" value="Unassembled WGS sequence"/>
</dbReference>
<sequence length="185" mass="20817">MCAHPTCHYQVHRRQQNACGAWPAIATCNVFKGVPTLPRPSHPPLNAVQVPEASALANAIDEDEAHKPPGNESDARWSGLRETGKASPATIRRNHDVFMKEGAPNAIFELFRKIDVFMFVYPASGSRRQFNRRVNSTAELFQCICCNECKFTTCNSTRRSTCSCIIRHRLCPELHLNIVHFIILD</sequence>
<reference evidence="2" key="1">
    <citation type="journal article" date="2013" name="Genetics">
        <title>The draft genome and transcriptome of Panagrellus redivivus are shaped by the harsh demands of a free-living lifestyle.</title>
        <authorList>
            <person name="Srinivasan J."/>
            <person name="Dillman A.R."/>
            <person name="Macchietto M.G."/>
            <person name="Heikkinen L."/>
            <person name="Lakso M."/>
            <person name="Fracchia K.M."/>
            <person name="Antoshechkin I."/>
            <person name="Mortazavi A."/>
            <person name="Wong G."/>
            <person name="Sternberg P.W."/>
        </authorList>
    </citation>
    <scope>NUCLEOTIDE SEQUENCE [LARGE SCALE GENOMIC DNA]</scope>
    <source>
        <strain evidence="2">MT8872</strain>
    </source>
</reference>
<reference evidence="3" key="2">
    <citation type="submission" date="2020-10" db="UniProtKB">
        <authorList>
            <consortium name="WormBaseParasite"/>
        </authorList>
    </citation>
    <scope>IDENTIFICATION</scope>
</reference>
<protein>
    <submittedName>
        <fullName evidence="3">Uncharacterized protein</fullName>
    </submittedName>
</protein>
<organism evidence="2 3">
    <name type="scientific">Panagrellus redivivus</name>
    <name type="common">Microworm</name>
    <dbReference type="NCBI Taxonomy" id="6233"/>
    <lineage>
        <taxon>Eukaryota</taxon>
        <taxon>Metazoa</taxon>
        <taxon>Ecdysozoa</taxon>
        <taxon>Nematoda</taxon>
        <taxon>Chromadorea</taxon>
        <taxon>Rhabditida</taxon>
        <taxon>Tylenchina</taxon>
        <taxon>Panagrolaimomorpha</taxon>
        <taxon>Panagrolaimoidea</taxon>
        <taxon>Panagrolaimidae</taxon>
        <taxon>Panagrellus</taxon>
    </lineage>
</organism>
<name>A0A7E4W2K7_PANRE</name>
<feature type="region of interest" description="Disordered" evidence="1">
    <location>
        <begin position="61"/>
        <end position="86"/>
    </location>
</feature>
<dbReference type="WBParaSite" id="Pan_g6012.t1">
    <property type="protein sequence ID" value="Pan_g6012.t1"/>
    <property type="gene ID" value="Pan_g6012"/>
</dbReference>
<evidence type="ECO:0000313" key="2">
    <source>
        <dbReference type="Proteomes" id="UP000492821"/>
    </source>
</evidence>